<dbReference type="EMBL" id="GBRH01208272">
    <property type="protein sequence ID" value="JAD89623.1"/>
    <property type="molecule type" value="Transcribed_RNA"/>
</dbReference>
<organism evidence="2">
    <name type="scientific">Arundo donax</name>
    <name type="common">Giant reed</name>
    <name type="synonym">Donax arundinaceus</name>
    <dbReference type="NCBI Taxonomy" id="35708"/>
    <lineage>
        <taxon>Eukaryota</taxon>
        <taxon>Viridiplantae</taxon>
        <taxon>Streptophyta</taxon>
        <taxon>Embryophyta</taxon>
        <taxon>Tracheophyta</taxon>
        <taxon>Spermatophyta</taxon>
        <taxon>Magnoliopsida</taxon>
        <taxon>Liliopsida</taxon>
        <taxon>Poales</taxon>
        <taxon>Poaceae</taxon>
        <taxon>PACMAD clade</taxon>
        <taxon>Arundinoideae</taxon>
        <taxon>Arundineae</taxon>
        <taxon>Arundo</taxon>
    </lineage>
</organism>
<sequence length="100" mass="11215">MHAPLSPPHMSLPFLCFIEILIVVMPLRLVTDSLPNIHEKKLTSPVLFIECTCLVSQLVIRLSTRVYSRSLVPRVLELVYQLVNSMPSVLGLLCTSPPTF</sequence>
<evidence type="ECO:0000256" key="1">
    <source>
        <dbReference type="SAM" id="Phobius"/>
    </source>
</evidence>
<keyword evidence="1" id="KW-0812">Transmembrane</keyword>
<proteinExistence type="predicted"/>
<feature type="transmembrane region" description="Helical" evidence="1">
    <location>
        <begin position="12"/>
        <end position="30"/>
    </location>
</feature>
<keyword evidence="1" id="KW-0472">Membrane</keyword>
<accession>A0A0A9DSI4</accession>
<reference evidence="2" key="1">
    <citation type="submission" date="2014-09" db="EMBL/GenBank/DDBJ databases">
        <authorList>
            <person name="Magalhaes I.L.F."/>
            <person name="Oliveira U."/>
            <person name="Santos F.R."/>
            <person name="Vidigal T.H.D.A."/>
            <person name="Brescovit A.D."/>
            <person name="Santos A.J."/>
        </authorList>
    </citation>
    <scope>NUCLEOTIDE SEQUENCE</scope>
    <source>
        <tissue evidence="2">Shoot tissue taken approximately 20 cm above the soil surface</tissue>
    </source>
</reference>
<evidence type="ECO:0000313" key="2">
    <source>
        <dbReference type="EMBL" id="JAD89623.1"/>
    </source>
</evidence>
<name>A0A0A9DSI4_ARUDO</name>
<reference evidence="2" key="2">
    <citation type="journal article" date="2015" name="Data Brief">
        <title>Shoot transcriptome of the giant reed, Arundo donax.</title>
        <authorList>
            <person name="Barrero R.A."/>
            <person name="Guerrero F.D."/>
            <person name="Moolhuijzen P."/>
            <person name="Goolsby J.A."/>
            <person name="Tidwell J."/>
            <person name="Bellgard S.E."/>
            <person name="Bellgard M.I."/>
        </authorList>
    </citation>
    <scope>NUCLEOTIDE SEQUENCE</scope>
    <source>
        <tissue evidence="2">Shoot tissue taken approximately 20 cm above the soil surface</tissue>
    </source>
</reference>
<dbReference type="AlphaFoldDB" id="A0A0A9DSI4"/>
<keyword evidence="1" id="KW-1133">Transmembrane helix</keyword>
<protein>
    <submittedName>
        <fullName evidence="2">Uncharacterized protein</fullName>
    </submittedName>
</protein>